<reference evidence="1 2" key="1">
    <citation type="submission" date="2019-03" db="EMBL/GenBank/DDBJ databases">
        <title>Genomic Encyclopedia of Archaeal and Bacterial Type Strains, Phase II (KMG-II): from individual species to whole genera.</title>
        <authorList>
            <person name="Goeker M."/>
        </authorList>
    </citation>
    <scope>NUCLEOTIDE SEQUENCE [LARGE SCALE GENOMIC DNA]</scope>
    <source>
        <strain evidence="1 2">DSM 24425</strain>
    </source>
</reference>
<proteinExistence type="predicted"/>
<dbReference type="InterPro" id="IPR012296">
    <property type="entry name" value="Nuclease_put_TT1808"/>
</dbReference>
<keyword evidence="2" id="KW-1185">Reference proteome</keyword>
<sequence>MSTTQVKGEKKTRRGVPRELIYEMRYGKPIYYRDYDKVLAGEKTLEEVMGSSKLQWWVISIMLSFLYQTLDNRRYAIATNEVGFQWAPRTWRNLDIAIFEREKILKEGINEKDAQTPPKVVIEVDTKADLRKYGDFMNYAREKIQDLLDAGVEKVIWYTTFDKKVMVAEKGKRWFITDWNEDVEIIDGINFSLGKELKKSTGRKVNNS</sequence>
<dbReference type="AlphaFoldDB" id="A0A4R1G9K7"/>
<keyword evidence="1" id="KW-0540">Nuclease</keyword>
<accession>A0A4R1G9K7</accession>
<dbReference type="OrthoDB" id="13459at2"/>
<gene>
    <name evidence="1" type="ORF">CLV27_1364</name>
</gene>
<dbReference type="EMBL" id="SMFV01000005">
    <property type="protein sequence ID" value="TCK03293.1"/>
    <property type="molecule type" value="Genomic_DNA"/>
</dbReference>
<evidence type="ECO:0000313" key="2">
    <source>
        <dbReference type="Proteomes" id="UP000295777"/>
    </source>
</evidence>
<protein>
    <submittedName>
        <fullName evidence="1">Putative restriction endonuclease</fullName>
    </submittedName>
</protein>
<organism evidence="1 2">
    <name type="scientific">Phorcysia thermohydrogeniphila</name>
    <dbReference type="NCBI Taxonomy" id="936138"/>
    <lineage>
        <taxon>Bacteria</taxon>
        <taxon>Pseudomonadati</taxon>
        <taxon>Aquificota</taxon>
        <taxon>Aquificia</taxon>
        <taxon>Desulfurobacteriales</taxon>
        <taxon>Desulfurobacteriaceae</taxon>
        <taxon>Phorcysia</taxon>
    </lineage>
</organism>
<comment type="caution">
    <text evidence="1">The sequence shown here is derived from an EMBL/GenBank/DDBJ whole genome shotgun (WGS) entry which is preliminary data.</text>
</comment>
<keyword evidence="1" id="KW-0255">Endonuclease</keyword>
<dbReference type="Gene3D" id="3.90.1570.10">
    <property type="entry name" value="tt1808, chain A"/>
    <property type="match status" value="1"/>
</dbReference>
<name>A0A4R1G9K7_9BACT</name>
<dbReference type="GO" id="GO:0004519">
    <property type="term" value="F:endonuclease activity"/>
    <property type="evidence" value="ECO:0007669"/>
    <property type="project" value="UniProtKB-KW"/>
</dbReference>
<keyword evidence="1" id="KW-0378">Hydrolase</keyword>
<dbReference type="InterPro" id="IPR011335">
    <property type="entry name" value="Restrct_endonuc-II-like"/>
</dbReference>
<dbReference type="SUPFAM" id="SSF52980">
    <property type="entry name" value="Restriction endonuclease-like"/>
    <property type="match status" value="1"/>
</dbReference>
<dbReference type="Proteomes" id="UP000295777">
    <property type="component" value="Unassembled WGS sequence"/>
</dbReference>
<dbReference type="RefSeq" id="WP_132527128.1">
    <property type="nucleotide sequence ID" value="NZ_SMFV01000005.1"/>
</dbReference>
<evidence type="ECO:0000313" key="1">
    <source>
        <dbReference type="EMBL" id="TCK03293.1"/>
    </source>
</evidence>